<gene>
    <name evidence="1" type="ORF">F357_071</name>
</gene>
<protein>
    <submittedName>
        <fullName evidence="1">Uncharacterized protein</fullName>
    </submittedName>
</protein>
<sequence length="72" mass="8633">MGNIIKSINDNFDLPNNSRFKWFQNAHNYIKLLLDGKIDYENYCINMDLVIESNMENALLFEKEVIEELNRY</sequence>
<reference evidence="1 2" key="1">
    <citation type="submission" date="2020-08" db="EMBL/GenBank/DDBJ databases">
        <authorList>
            <person name="Sorensen M.C.H."/>
        </authorList>
    </citation>
    <scope>NUCLEOTIDE SEQUENCE [LARGE SCALE GENOMIC DNA]</scope>
</reference>
<name>A0A7T3KEQ8_9CAUD</name>
<dbReference type="Proteomes" id="UP000595685">
    <property type="component" value="Segment"/>
</dbReference>
<accession>A0A7T3KEQ8</accession>
<evidence type="ECO:0000313" key="2">
    <source>
        <dbReference type="Proteomes" id="UP000595685"/>
    </source>
</evidence>
<evidence type="ECO:0000313" key="1">
    <source>
        <dbReference type="EMBL" id="QPX63878.1"/>
    </source>
</evidence>
<dbReference type="EMBL" id="MT863720">
    <property type="protein sequence ID" value="QPX63878.1"/>
    <property type="molecule type" value="Genomic_DNA"/>
</dbReference>
<organism evidence="1 2">
    <name type="scientific">Campylobacter phage F357</name>
    <dbReference type="NCBI Taxonomy" id="2794366"/>
    <lineage>
        <taxon>Viruses</taxon>
        <taxon>Duplodnaviria</taxon>
        <taxon>Heunggongvirae</taxon>
        <taxon>Uroviricota</taxon>
        <taxon>Caudoviricetes</taxon>
        <taxon>Connertonviridae</taxon>
        <taxon>Fletchervirus</taxon>
        <taxon>Fletchervirus CPX</taxon>
    </lineage>
</organism>
<proteinExistence type="predicted"/>